<protein>
    <recommendedName>
        <fullName evidence="3">Butirosin biosynthesis protein H N-terminal domain-containing protein</fullName>
    </recommendedName>
</protein>
<accession>A0A4Y8PY32</accession>
<evidence type="ECO:0000313" key="2">
    <source>
        <dbReference type="Proteomes" id="UP000298246"/>
    </source>
</evidence>
<organism evidence="1 2">
    <name type="scientific">Paenibacillus athensensis</name>
    <dbReference type="NCBI Taxonomy" id="1967502"/>
    <lineage>
        <taxon>Bacteria</taxon>
        <taxon>Bacillati</taxon>
        <taxon>Bacillota</taxon>
        <taxon>Bacilli</taxon>
        <taxon>Bacillales</taxon>
        <taxon>Paenibacillaceae</taxon>
        <taxon>Paenibacillus</taxon>
    </lineage>
</organism>
<name>A0A4Y8PY32_9BACL</name>
<reference evidence="1 2" key="1">
    <citation type="submission" date="2017-03" db="EMBL/GenBank/DDBJ databases">
        <title>Isolation of Levoglucosan Utilizing Bacteria.</title>
        <authorList>
            <person name="Arya A.S."/>
        </authorList>
    </citation>
    <scope>NUCLEOTIDE SEQUENCE [LARGE SCALE GENOMIC DNA]</scope>
    <source>
        <strain evidence="1 2">MEC069</strain>
    </source>
</reference>
<gene>
    <name evidence="1" type="ORF">B5M42_15845</name>
</gene>
<dbReference type="Proteomes" id="UP000298246">
    <property type="component" value="Unassembled WGS sequence"/>
</dbReference>
<sequence>MGSKTISIHHHKEITVYPNVAYPLCFILAEPRLTGWYYEHFVNVYSQCWGGNFFRIDFLDSSRFFGDILDRRSYTLDEMREMDIISFIKQSIKDGFGVNVFAVDEYYLSETSSYMHKHYIHETLVYGYDDDKAKLLVVGYDRNGVYTQFTYSYEGFARAFKEGVLNAPEYLVDALQTIRLRHFFMDYEFELSNFVAELGKYLQAVPDRKKIFFSIASADTVVSGFKVYEQMLRIFEENIRGNYAVQVNYNAIHFMSEHAKALKERFLYISRQYKVSEDFARLVEEYARVEKELDTVRLIFLKQALEESEFRDMDFVKDPLKLRELHNMITSSKANEYEILSRIYEQLIRCSSKHACSLR</sequence>
<dbReference type="OrthoDB" id="2517875at2"/>
<keyword evidence="2" id="KW-1185">Reference proteome</keyword>
<evidence type="ECO:0000313" key="1">
    <source>
        <dbReference type="EMBL" id="TFE86086.1"/>
    </source>
</evidence>
<dbReference type="EMBL" id="MYFO01000021">
    <property type="protein sequence ID" value="TFE86086.1"/>
    <property type="molecule type" value="Genomic_DNA"/>
</dbReference>
<evidence type="ECO:0008006" key="3">
    <source>
        <dbReference type="Google" id="ProtNLM"/>
    </source>
</evidence>
<dbReference type="RefSeq" id="WP_134754533.1">
    <property type="nucleotide sequence ID" value="NZ_MYFO02000005.1"/>
</dbReference>
<comment type="caution">
    <text evidence="1">The sequence shown here is derived from an EMBL/GenBank/DDBJ whole genome shotgun (WGS) entry which is preliminary data.</text>
</comment>
<dbReference type="AlphaFoldDB" id="A0A4Y8PY32"/>
<proteinExistence type="predicted"/>